<organism evidence="7 8">
    <name type="scientific">Megalurothrips usitatus</name>
    <name type="common">bean blossom thrips</name>
    <dbReference type="NCBI Taxonomy" id="439358"/>
    <lineage>
        <taxon>Eukaryota</taxon>
        <taxon>Metazoa</taxon>
        <taxon>Ecdysozoa</taxon>
        <taxon>Arthropoda</taxon>
        <taxon>Hexapoda</taxon>
        <taxon>Insecta</taxon>
        <taxon>Pterygota</taxon>
        <taxon>Neoptera</taxon>
        <taxon>Paraneoptera</taxon>
        <taxon>Thysanoptera</taxon>
        <taxon>Terebrantia</taxon>
        <taxon>Thripoidea</taxon>
        <taxon>Thripidae</taxon>
        <taxon>Megalurothrips</taxon>
    </lineage>
</organism>
<dbReference type="InterPro" id="IPR013087">
    <property type="entry name" value="Znf_C2H2_type"/>
</dbReference>
<evidence type="ECO:0000256" key="5">
    <source>
        <dbReference type="PROSITE-ProRule" id="PRU00042"/>
    </source>
</evidence>
<evidence type="ECO:0000256" key="2">
    <source>
        <dbReference type="ARBA" id="ARBA00022737"/>
    </source>
</evidence>
<dbReference type="GO" id="GO:0005634">
    <property type="term" value="C:nucleus"/>
    <property type="evidence" value="ECO:0007669"/>
    <property type="project" value="TreeGrafter"/>
</dbReference>
<dbReference type="Gene3D" id="3.30.160.60">
    <property type="entry name" value="Classic Zinc Finger"/>
    <property type="match status" value="2"/>
</dbReference>
<dbReference type="PANTHER" id="PTHR24379">
    <property type="entry name" value="KRAB AND ZINC FINGER DOMAIN-CONTAINING"/>
    <property type="match status" value="1"/>
</dbReference>
<dbReference type="GO" id="GO:0000981">
    <property type="term" value="F:DNA-binding transcription factor activity, RNA polymerase II-specific"/>
    <property type="evidence" value="ECO:0007669"/>
    <property type="project" value="TreeGrafter"/>
</dbReference>
<evidence type="ECO:0000259" key="6">
    <source>
        <dbReference type="PROSITE" id="PS50157"/>
    </source>
</evidence>
<reference evidence="7" key="1">
    <citation type="submission" date="2022-12" db="EMBL/GenBank/DDBJ databases">
        <title>Chromosome-level genome assembly of the bean flower thrips Megalurothrips usitatus.</title>
        <authorList>
            <person name="Ma L."/>
            <person name="Liu Q."/>
            <person name="Li H."/>
            <person name="Cai W."/>
        </authorList>
    </citation>
    <scope>NUCLEOTIDE SEQUENCE</scope>
    <source>
        <strain evidence="7">Cailab_2022a</strain>
    </source>
</reference>
<sequence length="144" mass="16438">MDAGDGQQKFPCPLCGQVYKHQSSLSKHRRYECGIEPQFSCPYCVHRSKRKAHLQLHIQLPLPLWMVRAGLGGDPGSPGGPGQDAGRYVCAECGNAYKHGQSLWKHRKFECGKEPSFFCPHCPHQAKRKQHLELHIHRKHRHAR</sequence>
<dbReference type="Proteomes" id="UP001075354">
    <property type="component" value="Chromosome 3"/>
</dbReference>
<dbReference type="InterPro" id="IPR036236">
    <property type="entry name" value="Znf_C2H2_sf"/>
</dbReference>
<dbReference type="SUPFAM" id="SSF57667">
    <property type="entry name" value="beta-beta-alpha zinc fingers"/>
    <property type="match status" value="1"/>
</dbReference>
<accession>A0AAV7XVY9</accession>
<dbReference type="GO" id="GO:0008270">
    <property type="term" value="F:zinc ion binding"/>
    <property type="evidence" value="ECO:0007669"/>
    <property type="project" value="UniProtKB-KW"/>
</dbReference>
<feature type="domain" description="C2H2-type" evidence="6">
    <location>
        <begin position="88"/>
        <end position="115"/>
    </location>
</feature>
<evidence type="ECO:0000256" key="1">
    <source>
        <dbReference type="ARBA" id="ARBA00022723"/>
    </source>
</evidence>
<name>A0AAV7XVY9_9NEOP</name>
<keyword evidence="3 5" id="KW-0863">Zinc-finger</keyword>
<proteinExistence type="predicted"/>
<comment type="caution">
    <text evidence="7">The sequence shown here is derived from an EMBL/GenBank/DDBJ whole genome shotgun (WGS) entry which is preliminary data.</text>
</comment>
<dbReference type="EMBL" id="JAPTSV010000003">
    <property type="protein sequence ID" value="KAJ1529451.1"/>
    <property type="molecule type" value="Genomic_DNA"/>
</dbReference>
<evidence type="ECO:0000256" key="3">
    <source>
        <dbReference type="ARBA" id="ARBA00022771"/>
    </source>
</evidence>
<dbReference type="PANTHER" id="PTHR24379:SF127">
    <property type="entry name" value="BLOODY FINGERS-RELATED"/>
    <property type="match status" value="1"/>
</dbReference>
<dbReference type="SMART" id="SM00355">
    <property type="entry name" value="ZnF_C2H2"/>
    <property type="match status" value="4"/>
</dbReference>
<evidence type="ECO:0000256" key="4">
    <source>
        <dbReference type="ARBA" id="ARBA00022833"/>
    </source>
</evidence>
<evidence type="ECO:0000313" key="7">
    <source>
        <dbReference type="EMBL" id="KAJ1529451.1"/>
    </source>
</evidence>
<protein>
    <recommendedName>
        <fullName evidence="6">C2H2-type domain-containing protein</fullName>
    </recommendedName>
</protein>
<gene>
    <name evidence="7" type="ORF">ONE63_006228</name>
</gene>
<dbReference type="GO" id="GO:0000977">
    <property type="term" value="F:RNA polymerase II transcription regulatory region sequence-specific DNA binding"/>
    <property type="evidence" value="ECO:0007669"/>
    <property type="project" value="TreeGrafter"/>
</dbReference>
<evidence type="ECO:0000313" key="8">
    <source>
        <dbReference type="Proteomes" id="UP001075354"/>
    </source>
</evidence>
<keyword evidence="8" id="KW-1185">Reference proteome</keyword>
<keyword evidence="1" id="KW-0479">Metal-binding</keyword>
<dbReference type="AlphaFoldDB" id="A0AAV7XVY9"/>
<keyword evidence="2" id="KW-0677">Repeat</keyword>
<dbReference type="Pfam" id="PF00096">
    <property type="entry name" value="zf-C2H2"/>
    <property type="match status" value="1"/>
</dbReference>
<dbReference type="PROSITE" id="PS50157">
    <property type="entry name" value="ZINC_FINGER_C2H2_2"/>
    <property type="match status" value="2"/>
</dbReference>
<feature type="domain" description="C2H2-type" evidence="6">
    <location>
        <begin position="10"/>
        <end position="37"/>
    </location>
</feature>
<keyword evidence="4" id="KW-0862">Zinc</keyword>